<evidence type="ECO:0000259" key="1">
    <source>
        <dbReference type="PROSITE" id="PS50011"/>
    </source>
</evidence>
<comment type="caution">
    <text evidence="2">The sequence shown here is derived from an EMBL/GenBank/DDBJ whole genome shotgun (WGS) entry which is preliminary data.</text>
</comment>
<evidence type="ECO:0000313" key="2">
    <source>
        <dbReference type="EMBL" id="RIA83694.1"/>
    </source>
</evidence>
<gene>
    <name evidence="2" type="ORF">C1645_666528</name>
</gene>
<dbReference type="InterPro" id="IPR011009">
    <property type="entry name" value="Kinase-like_dom_sf"/>
</dbReference>
<protein>
    <submittedName>
        <fullName evidence="2">Kinase-like domain-containing protein</fullName>
    </submittedName>
</protein>
<dbReference type="GO" id="GO:0007165">
    <property type="term" value="P:signal transduction"/>
    <property type="evidence" value="ECO:0007669"/>
    <property type="project" value="TreeGrafter"/>
</dbReference>
<dbReference type="InterPro" id="IPR000719">
    <property type="entry name" value="Prot_kinase_dom"/>
</dbReference>
<feature type="non-terminal residue" evidence="2">
    <location>
        <position position="1"/>
    </location>
</feature>
<sequence length="119" mass="13529">NIVVHENNAKITDFGISKIQNDQNTTVYIGNFGVIAYMEPKRLFDPNIPYTKSSDIYSFGVLMWEISSGYSPFKDCDNINTLAVAINNGIREVTVPNKNLYINCWSQEPEHRPTINEVL</sequence>
<dbReference type="SUPFAM" id="SSF56112">
    <property type="entry name" value="Protein kinase-like (PK-like)"/>
    <property type="match status" value="1"/>
</dbReference>
<keyword evidence="2" id="KW-0808">Transferase</keyword>
<dbReference type="PROSITE" id="PS50011">
    <property type="entry name" value="PROTEIN_KINASE_DOM"/>
    <property type="match status" value="1"/>
</dbReference>
<reference evidence="2 3" key="1">
    <citation type="submission" date="2018-06" db="EMBL/GenBank/DDBJ databases">
        <title>Comparative genomics reveals the genomic features of Rhizophagus irregularis, R. cerebriforme, R. diaphanum and Gigaspora rosea, and their symbiotic lifestyle signature.</title>
        <authorList>
            <person name="Morin E."/>
            <person name="San Clemente H."/>
            <person name="Chen E.C.H."/>
            <person name="De La Providencia I."/>
            <person name="Hainaut M."/>
            <person name="Kuo A."/>
            <person name="Kohler A."/>
            <person name="Murat C."/>
            <person name="Tang N."/>
            <person name="Roy S."/>
            <person name="Loubradou J."/>
            <person name="Henrissat B."/>
            <person name="Grigoriev I.V."/>
            <person name="Corradi N."/>
            <person name="Roux C."/>
            <person name="Martin F.M."/>
        </authorList>
    </citation>
    <scope>NUCLEOTIDE SEQUENCE [LARGE SCALE GENOMIC DNA]</scope>
    <source>
        <strain evidence="2 3">DAOM 227022</strain>
    </source>
</reference>
<feature type="non-terminal residue" evidence="2">
    <location>
        <position position="119"/>
    </location>
</feature>
<dbReference type="GO" id="GO:0005524">
    <property type="term" value="F:ATP binding"/>
    <property type="evidence" value="ECO:0007669"/>
    <property type="project" value="InterPro"/>
</dbReference>
<dbReference type="AlphaFoldDB" id="A0A397SM68"/>
<evidence type="ECO:0000313" key="3">
    <source>
        <dbReference type="Proteomes" id="UP000265703"/>
    </source>
</evidence>
<name>A0A397SM68_9GLOM</name>
<dbReference type="Pfam" id="PF07714">
    <property type="entry name" value="PK_Tyr_Ser-Thr"/>
    <property type="match status" value="1"/>
</dbReference>
<keyword evidence="2" id="KW-0418">Kinase</keyword>
<feature type="domain" description="Protein kinase" evidence="1">
    <location>
        <begin position="1"/>
        <end position="119"/>
    </location>
</feature>
<dbReference type="InterPro" id="IPR001245">
    <property type="entry name" value="Ser-Thr/Tyr_kinase_cat_dom"/>
</dbReference>
<dbReference type="Gene3D" id="1.10.510.10">
    <property type="entry name" value="Transferase(Phosphotransferase) domain 1"/>
    <property type="match status" value="1"/>
</dbReference>
<organism evidence="2 3">
    <name type="scientific">Glomus cerebriforme</name>
    <dbReference type="NCBI Taxonomy" id="658196"/>
    <lineage>
        <taxon>Eukaryota</taxon>
        <taxon>Fungi</taxon>
        <taxon>Fungi incertae sedis</taxon>
        <taxon>Mucoromycota</taxon>
        <taxon>Glomeromycotina</taxon>
        <taxon>Glomeromycetes</taxon>
        <taxon>Glomerales</taxon>
        <taxon>Glomeraceae</taxon>
        <taxon>Glomus</taxon>
    </lineage>
</organism>
<dbReference type="PANTHER" id="PTHR23257">
    <property type="entry name" value="SERINE-THREONINE PROTEIN KINASE"/>
    <property type="match status" value="1"/>
</dbReference>
<dbReference type="GO" id="GO:0005737">
    <property type="term" value="C:cytoplasm"/>
    <property type="evidence" value="ECO:0007669"/>
    <property type="project" value="TreeGrafter"/>
</dbReference>
<dbReference type="GO" id="GO:0004672">
    <property type="term" value="F:protein kinase activity"/>
    <property type="evidence" value="ECO:0007669"/>
    <property type="project" value="InterPro"/>
</dbReference>
<accession>A0A397SM68</accession>
<dbReference type="InterPro" id="IPR050167">
    <property type="entry name" value="Ser_Thr_protein_kinase"/>
</dbReference>
<keyword evidence="3" id="KW-1185">Reference proteome</keyword>
<dbReference type="Proteomes" id="UP000265703">
    <property type="component" value="Unassembled WGS sequence"/>
</dbReference>
<dbReference type="OrthoDB" id="6718656at2759"/>
<dbReference type="EMBL" id="QKYT01000549">
    <property type="protein sequence ID" value="RIA83694.1"/>
    <property type="molecule type" value="Genomic_DNA"/>
</dbReference>
<proteinExistence type="predicted"/>